<proteinExistence type="predicted"/>
<accession>A0ABV5FF48</accession>
<dbReference type="Proteomes" id="UP001589585">
    <property type="component" value="Unassembled WGS sequence"/>
</dbReference>
<keyword evidence="2" id="KW-1185">Reference proteome</keyword>
<protein>
    <submittedName>
        <fullName evidence="1">Uncharacterized protein</fullName>
    </submittedName>
</protein>
<dbReference type="RefSeq" id="WP_379861964.1">
    <property type="nucleotide sequence ID" value="NZ_JBHMFC010000086.1"/>
</dbReference>
<name>A0ABV5FF48_9FLAO</name>
<comment type="caution">
    <text evidence="1">The sequence shown here is derived from an EMBL/GenBank/DDBJ whole genome shotgun (WGS) entry which is preliminary data.</text>
</comment>
<reference evidence="1 2" key="1">
    <citation type="submission" date="2024-09" db="EMBL/GenBank/DDBJ databases">
        <authorList>
            <person name="Sun Q."/>
            <person name="Mori K."/>
        </authorList>
    </citation>
    <scope>NUCLEOTIDE SEQUENCE [LARGE SCALE GENOMIC DNA]</scope>
    <source>
        <strain evidence="1 2">CECT 8622</strain>
    </source>
</reference>
<organism evidence="1 2">
    <name type="scientific">Mariniflexile ostreae</name>
    <dbReference type="NCBI Taxonomy" id="1520892"/>
    <lineage>
        <taxon>Bacteria</taxon>
        <taxon>Pseudomonadati</taxon>
        <taxon>Bacteroidota</taxon>
        <taxon>Flavobacteriia</taxon>
        <taxon>Flavobacteriales</taxon>
        <taxon>Flavobacteriaceae</taxon>
        <taxon>Mariniflexile</taxon>
    </lineage>
</organism>
<dbReference type="EMBL" id="JBHMFC010000086">
    <property type="protein sequence ID" value="MFB9057713.1"/>
    <property type="molecule type" value="Genomic_DNA"/>
</dbReference>
<evidence type="ECO:0000313" key="2">
    <source>
        <dbReference type="Proteomes" id="UP001589585"/>
    </source>
</evidence>
<evidence type="ECO:0000313" key="1">
    <source>
        <dbReference type="EMBL" id="MFB9057713.1"/>
    </source>
</evidence>
<sequence length="253" mass="29905">MKNKVIHLFNDQNTNPKGEVDYSKLIGTFLAHFKKDFPEDLHIEDISEFTINAWNLANMSLILSSEEFDNILSSDSDVGQDTILLKKMITHKLSNFKAYDHFIVDYQITEGNDNLSIDVVTQTKELYIDALQNSFENDLSESDFTENYIDRNAIVLKAKQPFFNWLNGLYPNEAQHSYLDFSTNVYLVGDEEDDLEKWLKKKFDKLFIKELNQWHTNKKDWPQKRTFKMFKEWFEVNLSDMVYDLQDVPVRKL</sequence>
<gene>
    <name evidence="1" type="ORF">ACFFU9_13275</name>
</gene>